<dbReference type="OrthoDB" id="6365676at2759"/>
<gene>
    <name evidence="15" type="ORF">BV898_12608</name>
</gene>
<dbReference type="Proteomes" id="UP000192578">
    <property type="component" value="Unassembled WGS sequence"/>
</dbReference>
<dbReference type="GO" id="GO:0008270">
    <property type="term" value="F:zinc ion binding"/>
    <property type="evidence" value="ECO:0007669"/>
    <property type="project" value="UniProtKB-KW"/>
</dbReference>
<evidence type="ECO:0000256" key="11">
    <source>
        <dbReference type="ARBA" id="ARBA00023242"/>
    </source>
</evidence>
<dbReference type="FunFam" id="3.30.160.60:FF:000226">
    <property type="entry name" value="Zinc finger protein 236 variant"/>
    <property type="match status" value="1"/>
</dbReference>
<feature type="domain" description="C2H2-type" evidence="14">
    <location>
        <begin position="217"/>
        <end position="244"/>
    </location>
</feature>
<evidence type="ECO:0000256" key="8">
    <source>
        <dbReference type="ARBA" id="ARBA00023015"/>
    </source>
</evidence>
<evidence type="ECO:0000256" key="9">
    <source>
        <dbReference type="ARBA" id="ARBA00023125"/>
    </source>
</evidence>
<evidence type="ECO:0000313" key="15">
    <source>
        <dbReference type="EMBL" id="OQV13180.1"/>
    </source>
</evidence>
<keyword evidence="10" id="KW-0804">Transcription</keyword>
<keyword evidence="5" id="KW-0677">Repeat</keyword>
<evidence type="ECO:0000256" key="6">
    <source>
        <dbReference type="ARBA" id="ARBA00022771"/>
    </source>
</evidence>
<dbReference type="GO" id="GO:0000981">
    <property type="term" value="F:DNA-binding transcription factor activity, RNA polymerase II-specific"/>
    <property type="evidence" value="ECO:0007669"/>
    <property type="project" value="TreeGrafter"/>
</dbReference>
<evidence type="ECO:0000256" key="12">
    <source>
        <dbReference type="PROSITE-ProRule" id="PRU00042"/>
    </source>
</evidence>
<feature type="region of interest" description="Disordered" evidence="13">
    <location>
        <begin position="317"/>
        <end position="336"/>
    </location>
</feature>
<feature type="compositionally biased region" description="Low complexity" evidence="13">
    <location>
        <begin position="135"/>
        <end position="144"/>
    </location>
</feature>
<proteinExistence type="inferred from homology"/>
<dbReference type="FunFam" id="3.30.160.60:FF:000624">
    <property type="entry name" value="zinc finger protein 697"/>
    <property type="match status" value="1"/>
</dbReference>
<keyword evidence="7" id="KW-0862">Zinc</keyword>
<dbReference type="SUPFAM" id="SSF57667">
    <property type="entry name" value="beta-beta-alpha zinc fingers"/>
    <property type="match status" value="1"/>
</dbReference>
<evidence type="ECO:0000256" key="10">
    <source>
        <dbReference type="ARBA" id="ARBA00023163"/>
    </source>
</evidence>
<feature type="compositionally biased region" description="Polar residues" evidence="13">
    <location>
        <begin position="81"/>
        <end position="93"/>
    </location>
</feature>
<evidence type="ECO:0000256" key="13">
    <source>
        <dbReference type="SAM" id="MobiDB-lite"/>
    </source>
</evidence>
<keyword evidence="9" id="KW-0238">DNA-binding</keyword>
<keyword evidence="8" id="KW-0805">Transcription regulation</keyword>
<reference evidence="16" key="1">
    <citation type="submission" date="2017-01" db="EMBL/GenBank/DDBJ databases">
        <title>Comparative genomics of anhydrobiosis in the tardigrade Hypsibius dujardini.</title>
        <authorList>
            <person name="Yoshida Y."/>
            <person name="Koutsovoulos G."/>
            <person name="Laetsch D."/>
            <person name="Stevens L."/>
            <person name="Kumar S."/>
            <person name="Horikawa D."/>
            <person name="Ishino K."/>
            <person name="Komine S."/>
            <person name="Tomita M."/>
            <person name="Blaxter M."/>
            <person name="Arakawa K."/>
        </authorList>
    </citation>
    <scope>NUCLEOTIDE SEQUENCE [LARGE SCALE GENOMIC DNA]</scope>
    <source>
        <strain evidence="16">Z151</strain>
    </source>
</reference>
<dbReference type="Gene3D" id="3.30.160.60">
    <property type="entry name" value="Classic Zinc Finger"/>
    <property type="match status" value="3"/>
</dbReference>
<dbReference type="InterPro" id="IPR036236">
    <property type="entry name" value="Znf_C2H2_sf"/>
</dbReference>
<evidence type="ECO:0000256" key="2">
    <source>
        <dbReference type="ARBA" id="ARBA00004123"/>
    </source>
</evidence>
<comment type="caution">
    <text evidence="15">The sequence shown here is derived from an EMBL/GenBank/DDBJ whole genome shotgun (WGS) entry which is preliminary data.</text>
</comment>
<feature type="compositionally biased region" description="Basic and acidic residues" evidence="13">
    <location>
        <begin position="94"/>
        <end position="107"/>
    </location>
</feature>
<dbReference type="PANTHER" id="PTHR23235:SF120">
    <property type="entry name" value="KRUPPEL-LIKE FACTOR 15"/>
    <property type="match status" value="1"/>
</dbReference>
<comment type="function">
    <text evidence="1">May be involved in transcriptional regulation.</text>
</comment>
<feature type="domain" description="C2H2-type" evidence="14">
    <location>
        <begin position="275"/>
        <end position="302"/>
    </location>
</feature>
<comment type="subcellular location">
    <subcellularLocation>
        <location evidence="2">Nucleus</location>
    </subcellularLocation>
</comment>
<keyword evidence="4" id="KW-0479">Metal-binding</keyword>
<evidence type="ECO:0000259" key="14">
    <source>
        <dbReference type="PROSITE" id="PS50157"/>
    </source>
</evidence>
<dbReference type="Pfam" id="PF00096">
    <property type="entry name" value="zf-C2H2"/>
    <property type="match status" value="3"/>
</dbReference>
<dbReference type="PROSITE" id="PS00028">
    <property type="entry name" value="ZINC_FINGER_C2H2_1"/>
    <property type="match status" value="3"/>
</dbReference>
<comment type="similarity">
    <text evidence="3">Belongs to the krueppel C2H2-type zinc-finger protein family.</text>
</comment>
<feature type="domain" description="C2H2-type" evidence="14">
    <location>
        <begin position="245"/>
        <end position="274"/>
    </location>
</feature>
<evidence type="ECO:0000256" key="4">
    <source>
        <dbReference type="ARBA" id="ARBA00022723"/>
    </source>
</evidence>
<dbReference type="PROSITE" id="PS50157">
    <property type="entry name" value="ZINC_FINGER_C2H2_2"/>
    <property type="match status" value="3"/>
</dbReference>
<evidence type="ECO:0000256" key="1">
    <source>
        <dbReference type="ARBA" id="ARBA00003767"/>
    </source>
</evidence>
<evidence type="ECO:0000256" key="7">
    <source>
        <dbReference type="ARBA" id="ARBA00022833"/>
    </source>
</evidence>
<keyword evidence="16" id="KW-1185">Reference proteome</keyword>
<dbReference type="SMART" id="SM00355">
    <property type="entry name" value="ZnF_C2H2"/>
    <property type="match status" value="3"/>
</dbReference>
<evidence type="ECO:0000313" key="16">
    <source>
        <dbReference type="Proteomes" id="UP000192578"/>
    </source>
</evidence>
<dbReference type="FunFam" id="3.30.160.60:FF:000018">
    <property type="entry name" value="Krueppel-like factor 15"/>
    <property type="match status" value="1"/>
</dbReference>
<keyword evidence="6 12" id="KW-0863">Zinc-finger</keyword>
<feature type="region of interest" description="Disordered" evidence="13">
    <location>
        <begin position="1"/>
        <end position="144"/>
    </location>
</feature>
<dbReference type="AlphaFoldDB" id="A0A1W0WDA7"/>
<evidence type="ECO:0000256" key="3">
    <source>
        <dbReference type="ARBA" id="ARBA00006991"/>
    </source>
</evidence>
<dbReference type="GO" id="GO:0000978">
    <property type="term" value="F:RNA polymerase II cis-regulatory region sequence-specific DNA binding"/>
    <property type="evidence" value="ECO:0007669"/>
    <property type="project" value="TreeGrafter"/>
</dbReference>
<dbReference type="GO" id="GO:0005634">
    <property type="term" value="C:nucleus"/>
    <property type="evidence" value="ECO:0007669"/>
    <property type="project" value="UniProtKB-SubCell"/>
</dbReference>
<protein>
    <submittedName>
        <fullName evidence="15">Krueppel-like factor 11</fullName>
    </submittedName>
</protein>
<keyword evidence="11" id="KW-0539">Nucleus</keyword>
<evidence type="ECO:0000256" key="5">
    <source>
        <dbReference type="ARBA" id="ARBA00022737"/>
    </source>
</evidence>
<dbReference type="EMBL" id="MTYJ01000129">
    <property type="protein sequence ID" value="OQV13180.1"/>
    <property type="molecule type" value="Genomic_DNA"/>
</dbReference>
<dbReference type="InterPro" id="IPR013087">
    <property type="entry name" value="Znf_C2H2_type"/>
</dbReference>
<accession>A0A1W0WDA7</accession>
<organism evidence="15 16">
    <name type="scientific">Hypsibius exemplaris</name>
    <name type="common">Freshwater tardigrade</name>
    <dbReference type="NCBI Taxonomy" id="2072580"/>
    <lineage>
        <taxon>Eukaryota</taxon>
        <taxon>Metazoa</taxon>
        <taxon>Ecdysozoa</taxon>
        <taxon>Tardigrada</taxon>
        <taxon>Eutardigrada</taxon>
        <taxon>Parachela</taxon>
        <taxon>Hypsibioidea</taxon>
        <taxon>Hypsibiidae</taxon>
        <taxon>Hypsibius</taxon>
    </lineage>
</organism>
<name>A0A1W0WDA7_HYPEX</name>
<dbReference type="PANTHER" id="PTHR23235">
    <property type="entry name" value="KRUEPPEL-LIKE TRANSCRIPTION FACTOR"/>
    <property type="match status" value="1"/>
</dbReference>
<sequence length="336" mass="37452">MAQPVGYHAPRTPDSSFSGSDLDVAEALLSMRHQGSTPNAPAPQEGSESAAAAHDLSLPPRKRMKMRPVESKLSTYGCLTPPQSVSPAVSTSNSEKENPDNGHRSDASVHFPRPQHPIQAAPVKHTHPHPSAATSSSSSSSSKSSYVPYVPITFYQPIQFIMTDGGRTIPVVSPTTLQSMMVQQGAPLYLPLQQQPPVSQQAIKKVQSAEMIRQRNFKCDACEKTYYKSSHLKAHVRTHTGEKPYVCDCEGCEKRFARSDELSRHRRTHTNERNFACEHCGKRFMRSDHLRKHVKRHTKATPTTPVTRTILSKAQMPLHRQQHQQQFPPRLTGYPL</sequence>